<proteinExistence type="predicted"/>
<reference evidence="2" key="1">
    <citation type="submission" date="2018-06" db="EMBL/GenBank/DDBJ databases">
        <authorList>
            <person name="Zhirakovskaya E."/>
        </authorList>
    </citation>
    <scope>NUCLEOTIDE SEQUENCE</scope>
</reference>
<dbReference type="SMART" id="SM00471">
    <property type="entry name" value="HDc"/>
    <property type="match status" value="1"/>
</dbReference>
<dbReference type="EMBL" id="UOEW01000358">
    <property type="protein sequence ID" value="VAW42348.1"/>
    <property type="molecule type" value="Genomic_DNA"/>
</dbReference>
<organism evidence="2">
    <name type="scientific">hydrothermal vent metagenome</name>
    <dbReference type="NCBI Taxonomy" id="652676"/>
    <lineage>
        <taxon>unclassified sequences</taxon>
        <taxon>metagenomes</taxon>
        <taxon>ecological metagenomes</taxon>
    </lineage>
</organism>
<dbReference type="Gene3D" id="1.10.3210.50">
    <property type="match status" value="1"/>
</dbReference>
<dbReference type="PANTHER" id="PTHR33594:SF1">
    <property type="entry name" value="HD_PDEASE DOMAIN-CONTAINING PROTEIN"/>
    <property type="match status" value="1"/>
</dbReference>
<name>A0A3B0VFE1_9ZZZZ</name>
<dbReference type="AlphaFoldDB" id="A0A3B0VFE1"/>
<gene>
    <name evidence="2" type="ORF">MNBD_GAMMA01-1113</name>
</gene>
<sequence>MQKWVKIFNDYIHQLETVDAAHDVTHVRRVAASAAKFAKIENGNLNIILPAAWLHDCVIVAKNSKQRAMASRLSAQHAEKLLLQWNYPTQNLSEIKHAIAAHSYSANITPTTLEAKIIQDADRIDSIGAIGIARMMMVGGKLDCSLYHECDPFCNNREPNDRQWSIDHFYSKLLKLNHGFHTQAAQIEAQLRHDYMLNFLKQLETEIN</sequence>
<dbReference type="PANTHER" id="PTHR33594">
    <property type="entry name" value="SUPERFAMILY HYDROLASE, PUTATIVE (AFU_ORTHOLOGUE AFUA_1G03035)-RELATED"/>
    <property type="match status" value="1"/>
</dbReference>
<protein>
    <submittedName>
        <fullName evidence="2">HD domain protein</fullName>
    </submittedName>
</protein>
<dbReference type="SUPFAM" id="SSF109604">
    <property type="entry name" value="HD-domain/PDEase-like"/>
    <property type="match status" value="1"/>
</dbReference>
<dbReference type="Pfam" id="PF01966">
    <property type="entry name" value="HD"/>
    <property type="match status" value="1"/>
</dbReference>
<evidence type="ECO:0000259" key="1">
    <source>
        <dbReference type="SMART" id="SM00471"/>
    </source>
</evidence>
<dbReference type="InterPro" id="IPR003607">
    <property type="entry name" value="HD/PDEase_dom"/>
</dbReference>
<evidence type="ECO:0000313" key="2">
    <source>
        <dbReference type="EMBL" id="VAW42348.1"/>
    </source>
</evidence>
<feature type="domain" description="HD/PDEase" evidence="1">
    <location>
        <begin position="19"/>
        <end position="136"/>
    </location>
</feature>
<dbReference type="InterPro" id="IPR006674">
    <property type="entry name" value="HD_domain"/>
</dbReference>
<accession>A0A3B0VFE1</accession>
<dbReference type="CDD" id="cd00077">
    <property type="entry name" value="HDc"/>
    <property type="match status" value="1"/>
</dbReference>